<evidence type="ECO:0000256" key="1">
    <source>
        <dbReference type="SAM" id="MobiDB-lite"/>
    </source>
</evidence>
<organism evidence="2 3">
    <name type="scientific">Roseateles terrae</name>
    <dbReference type="NCBI Taxonomy" id="431060"/>
    <lineage>
        <taxon>Bacteria</taxon>
        <taxon>Pseudomonadati</taxon>
        <taxon>Pseudomonadota</taxon>
        <taxon>Betaproteobacteria</taxon>
        <taxon>Burkholderiales</taxon>
        <taxon>Sphaerotilaceae</taxon>
        <taxon>Roseateles</taxon>
    </lineage>
</organism>
<dbReference type="Proteomes" id="UP000574369">
    <property type="component" value="Unassembled WGS sequence"/>
</dbReference>
<gene>
    <name evidence="2" type="ORF">FHS28_004406</name>
</gene>
<feature type="region of interest" description="Disordered" evidence="1">
    <location>
        <begin position="1"/>
        <end position="35"/>
    </location>
</feature>
<evidence type="ECO:0000313" key="3">
    <source>
        <dbReference type="Proteomes" id="UP000574369"/>
    </source>
</evidence>
<comment type="caution">
    <text evidence="2">The sequence shown here is derived from an EMBL/GenBank/DDBJ whole genome shotgun (WGS) entry which is preliminary data.</text>
</comment>
<dbReference type="RefSeq" id="WP_184295398.1">
    <property type="nucleotide sequence ID" value="NZ_JACHXO010000009.1"/>
</dbReference>
<protein>
    <submittedName>
        <fullName evidence="2">Uncharacterized protein</fullName>
    </submittedName>
</protein>
<dbReference type="EMBL" id="JACHXO010000009">
    <property type="protein sequence ID" value="MBB3196981.1"/>
    <property type="molecule type" value="Genomic_DNA"/>
</dbReference>
<evidence type="ECO:0000313" key="2">
    <source>
        <dbReference type="EMBL" id="MBB3196981.1"/>
    </source>
</evidence>
<sequence>MVHAMGITADRAKGSATADPAAVSPRQTGSAIDNSPRMLAQRQLMSRLLGTGQSQVPSRPVVQGYFRVDHANQAAANIAINSTLPAMAHHLGSTSHRNAAGALNVVDDNPPLGAGPTATLRIADDGRLAIEDVDLTGRQPRVFFAEPNLVITANEQLRARTGANMLATNAGNTVQVPEAGNLGALHVLVEVTPAAAFSTSMNCDAVASRLTGANDSTTPVKLNPGAPDTVQGARTDDVYERLAHQVARGDTPAPGVLGGQLMDTANHMGPPPGGPMGAPHVPLPDPANVNNQVAHERAHAGPVAAAAMEAQELALGINAFADPDIGDMYGSMSLGAFRDLGGGDIRQFNEQNNQYMNPGQQSWGTHFGGVVMKSGGDHVTLENYNRNVEDVGVGGAADVHNRWYFQMYGTKRLAALPVDPALAGHIQAGDDVVGADQSWHHAWSTAGRPIINGVTAVIGKREQPQSADVLAALAHAGTAGSGEITRAHEVDLRINCTPTMQQQLMAPFSVSLSDKFNAMLGRFGGNVPAAATARGLAARAAILRVFATTNGDGGAKLAAALVARNQLDTGGAGSASPNTPPLLVGRLAGYGITVLPPGV</sequence>
<reference evidence="2 3" key="1">
    <citation type="submission" date="2020-08" db="EMBL/GenBank/DDBJ databases">
        <title>Genomic Encyclopedia of Type Strains, Phase III (KMG-III): the genomes of soil and plant-associated and newly described type strains.</title>
        <authorList>
            <person name="Whitman W."/>
        </authorList>
    </citation>
    <scope>NUCLEOTIDE SEQUENCE [LARGE SCALE GENOMIC DNA]</scope>
    <source>
        <strain evidence="2 3">CECT 7247</strain>
    </source>
</reference>
<proteinExistence type="predicted"/>
<name>A0ABR6GZ20_9BURK</name>
<accession>A0ABR6GZ20</accession>
<keyword evidence="3" id="KW-1185">Reference proteome</keyword>